<dbReference type="PANTHER" id="PTHR23502">
    <property type="entry name" value="MAJOR FACILITATOR SUPERFAMILY"/>
    <property type="match status" value="1"/>
</dbReference>
<reference evidence="8" key="1">
    <citation type="journal article" date="2020" name="Stud. Mycol.">
        <title>101 Dothideomycetes genomes: a test case for predicting lifestyles and emergence of pathogens.</title>
        <authorList>
            <person name="Haridas S."/>
            <person name="Albert R."/>
            <person name="Binder M."/>
            <person name="Bloem J."/>
            <person name="Labutti K."/>
            <person name="Salamov A."/>
            <person name="Andreopoulos B."/>
            <person name="Baker S."/>
            <person name="Barry K."/>
            <person name="Bills G."/>
            <person name="Bluhm B."/>
            <person name="Cannon C."/>
            <person name="Castanera R."/>
            <person name="Culley D."/>
            <person name="Daum C."/>
            <person name="Ezra D."/>
            <person name="Gonzalez J."/>
            <person name="Henrissat B."/>
            <person name="Kuo A."/>
            <person name="Liang C."/>
            <person name="Lipzen A."/>
            <person name="Lutzoni F."/>
            <person name="Magnuson J."/>
            <person name="Mondo S."/>
            <person name="Nolan M."/>
            <person name="Ohm R."/>
            <person name="Pangilinan J."/>
            <person name="Park H.-J."/>
            <person name="Ramirez L."/>
            <person name="Alfaro M."/>
            <person name="Sun H."/>
            <person name="Tritt A."/>
            <person name="Yoshinaga Y."/>
            <person name="Zwiers L.-H."/>
            <person name="Turgeon B."/>
            <person name="Goodwin S."/>
            <person name="Spatafora J."/>
            <person name="Crous P."/>
            <person name="Grigoriev I."/>
        </authorList>
    </citation>
    <scope>NUCLEOTIDE SEQUENCE</scope>
    <source>
        <strain evidence="8">CBS 122681</strain>
    </source>
</reference>
<protein>
    <submittedName>
        <fullName evidence="8">MFS general substrate transporter</fullName>
    </submittedName>
</protein>
<feature type="transmembrane region" description="Helical" evidence="6">
    <location>
        <begin position="342"/>
        <end position="362"/>
    </location>
</feature>
<feature type="domain" description="Major facilitator superfamily (MFS) profile" evidence="7">
    <location>
        <begin position="113"/>
        <end position="540"/>
    </location>
</feature>
<dbReference type="Gene3D" id="1.20.1250.20">
    <property type="entry name" value="MFS general substrate transporter like domains"/>
    <property type="match status" value="1"/>
</dbReference>
<comment type="similarity">
    <text evidence="2">Belongs to the major facilitator superfamily.</text>
</comment>
<sequence>MTTRPEPKYRPPTWSEVVDLAVAEQHDADIPSNVGSIRNMPLSTVPYQLPESVNHSTMDFDKDIEKGSAPESIASKNEAEEAIEENDPNIVFWDGGDDPLNPMNWTPFRKWGTVIVVSAITFLTPLASSMFAPGVPEVMETFHSTNQMLEGFMVSVYVLGFAFGPLIIAPLSEMYGRLPLYHSCNLLFIIWTIAAAVAPNMSAFIVFRFFMGCFGGAPLVLGAGTIADLISREQRGTAMSLWMMGPTLGPCVGPIIGGFLTQAKGWRWDFWFVVILAGAFFVMSIGLMRETSAPIILERKAKRLRAETGNPRLRSKLASDLSPSDLFKFSIVRPVKMLTRSLICFSISIYVGITYAYLYILFTTFTTVFTGQYGFSGGVAGLSFLGLGTGSLLGQFIFTHYGNRMASERIARGDFKPEHRLYIMAIGGFFIPIGLFWYGWAVQAHTHFMVPIVGTGFIGLGLLMTFMPANTYLVDVFTVHAASAMAANTVLRSLMAALIPLSSQKMYAVLDYGWGNSLLGFVALLLVPIPFLFIRYGERVRERSTVKL</sequence>
<dbReference type="InterPro" id="IPR020846">
    <property type="entry name" value="MFS_dom"/>
</dbReference>
<organism evidence="8 9">
    <name type="scientific">Lophiostoma macrostomum CBS 122681</name>
    <dbReference type="NCBI Taxonomy" id="1314788"/>
    <lineage>
        <taxon>Eukaryota</taxon>
        <taxon>Fungi</taxon>
        <taxon>Dikarya</taxon>
        <taxon>Ascomycota</taxon>
        <taxon>Pezizomycotina</taxon>
        <taxon>Dothideomycetes</taxon>
        <taxon>Pleosporomycetidae</taxon>
        <taxon>Pleosporales</taxon>
        <taxon>Lophiostomataceae</taxon>
        <taxon>Lophiostoma</taxon>
    </lineage>
</organism>
<feature type="transmembrane region" description="Helical" evidence="6">
    <location>
        <begin position="479"/>
        <end position="501"/>
    </location>
</feature>
<evidence type="ECO:0000256" key="6">
    <source>
        <dbReference type="SAM" id="Phobius"/>
    </source>
</evidence>
<dbReference type="EMBL" id="MU004298">
    <property type="protein sequence ID" value="KAF2660709.1"/>
    <property type="molecule type" value="Genomic_DNA"/>
</dbReference>
<feature type="transmembrane region" description="Helical" evidence="6">
    <location>
        <begin position="178"/>
        <end position="198"/>
    </location>
</feature>
<accession>A0A6A6TKX4</accession>
<keyword evidence="5 6" id="KW-0472">Membrane</keyword>
<dbReference type="Proteomes" id="UP000799324">
    <property type="component" value="Unassembled WGS sequence"/>
</dbReference>
<evidence type="ECO:0000259" key="7">
    <source>
        <dbReference type="PROSITE" id="PS50850"/>
    </source>
</evidence>
<evidence type="ECO:0000313" key="9">
    <source>
        <dbReference type="Proteomes" id="UP000799324"/>
    </source>
</evidence>
<dbReference type="PANTHER" id="PTHR23502:SF68">
    <property type="entry name" value="MULTIDRUG TRANSPORTER, PUTATIVE (AFU_ORTHOLOGUE AFUA_3G01120)-RELATED"/>
    <property type="match status" value="1"/>
</dbReference>
<dbReference type="InterPro" id="IPR011701">
    <property type="entry name" value="MFS"/>
</dbReference>
<feature type="transmembrane region" description="Helical" evidence="6">
    <location>
        <begin position="152"/>
        <end position="171"/>
    </location>
</feature>
<feature type="transmembrane region" description="Helical" evidence="6">
    <location>
        <begin position="382"/>
        <end position="401"/>
    </location>
</feature>
<dbReference type="GO" id="GO:0022857">
    <property type="term" value="F:transmembrane transporter activity"/>
    <property type="evidence" value="ECO:0007669"/>
    <property type="project" value="InterPro"/>
</dbReference>
<dbReference type="AlphaFoldDB" id="A0A6A6TKX4"/>
<feature type="transmembrane region" description="Helical" evidence="6">
    <location>
        <begin position="204"/>
        <end position="229"/>
    </location>
</feature>
<evidence type="ECO:0000256" key="5">
    <source>
        <dbReference type="ARBA" id="ARBA00023136"/>
    </source>
</evidence>
<evidence type="ECO:0000256" key="4">
    <source>
        <dbReference type="ARBA" id="ARBA00022989"/>
    </source>
</evidence>
<feature type="transmembrane region" description="Helical" evidence="6">
    <location>
        <begin position="446"/>
        <end position="467"/>
    </location>
</feature>
<gene>
    <name evidence="8" type="ORF">K491DRAFT_701526</name>
</gene>
<feature type="transmembrane region" description="Helical" evidence="6">
    <location>
        <begin position="268"/>
        <end position="288"/>
    </location>
</feature>
<evidence type="ECO:0000256" key="1">
    <source>
        <dbReference type="ARBA" id="ARBA00004141"/>
    </source>
</evidence>
<dbReference type="SUPFAM" id="SSF103473">
    <property type="entry name" value="MFS general substrate transporter"/>
    <property type="match status" value="1"/>
</dbReference>
<keyword evidence="4 6" id="KW-1133">Transmembrane helix</keyword>
<dbReference type="FunFam" id="1.20.1250.20:FF:000011">
    <property type="entry name" value="MFS multidrug transporter, putative"/>
    <property type="match status" value="1"/>
</dbReference>
<evidence type="ECO:0000256" key="2">
    <source>
        <dbReference type="ARBA" id="ARBA00008335"/>
    </source>
</evidence>
<comment type="subcellular location">
    <subcellularLocation>
        <location evidence="1">Membrane</location>
        <topology evidence="1">Multi-pass membrane protein</topology>
    </subcellularLocation>
</comment>
<dbReference type="Pfam" id="PF07690">
    <property type="entry name" value="MFS_1"/>
    <property type="match status" value="1"/>
</dbReference>
<name>A0A6A6TKX4_9PLEO</name>
<evidence type="ECO:0000313" key="8">
    <source>
        <dbReference type="EMBL" id="KAF2660709.1"/>
    </source>
</evidence>
<evidence type="ECO:0000256" key="3">
    <source>
        <dbReference type="ARBA" id="ARBA00022692"/>
    </source>
</evidence>
<feature type="transmembrane region" description="Helical" evidence="6">
    <location>
        <begin position="513"/>
        <end position="534"/>
    </location>
</feature>
<dbReference type="GO" id="GO:0016020">
    <property type="term" value="C:membrane"/>
    <property type="evidence" value="ECO:0007669"/>
    <property type="project" value="UniProtKB-SubCell"/>
</dbReference>
<dbReference type="OrthoDB" id="5296287at2759"/>
<feature type="transmembrane region" description="Helical" evidence="6">
    <location>
        <begin position="241"/>
        <end position="262"/>
    </location>
</feature>
<dbReference type="CDD" id="cd17323">
    <property type="entry name" value="MFS_Tpo1_MDR_like"/>
    <property type="match status" value="1"/>
</dbReference>
<feature type="transmembrane region" description="Helical" evidence="6">
    <location>
        <begin position="421"/>
        <end position="440"/>
    </location>
</feature>
<keyword evidence="3 6" id="KW-0812">Transmembrane</keyword>
<proteinExistence type="inferred from homology"/>
<dbReference type="PROSITE" id="PS50850">
    <property type="entry name" value="MFS"/>
    <property type="match status" value="1"/>
</dbReference>
<keyword evidence="9" id="KW-1185">Reference proteome</keyword>
<feature type="transmembrane region" description="Helical" evidence="6">
    <location>
        <begin position="111"/>
        <end position="132"/>
    </location>
</feature>
<dbReference type="InterPro" id="IPR036259">
    <property type="entry name" value="MFS_trans_sf"/>
</dbReference>